<name>A0ABV0TLU8_9TELE</name>
<feature type="region of interest" description="Disordered" evidence="3">
    <location>
        <begin position="192"/>
        <end position="217"/>
    </location>
</feature>
<reference evidence="6 7" key="1">
    <citation type="submission" date="2021-06" db="EMBL/GenBank/DDBJ databases">
        <authorList>
            <person name="Palmer J.M."/>
        </authorList>
    </citation>
    <scope>NUCLEOTIDE SEQUENCE [LARGE SCALE GENOMIC DNA]</scope>
    <source>
        <strain evidence="7">if_2019</strain>
        <tissue evidence="6">Muscle</tissue>
    </source>
</reference>
<evidence type="ECO:0000256" key="4">
    <source>
        <dbReference type="SAM" id="Phobius"/>
    </source>
</evidence>
<sequence>MDDADRVSVKIESGVLLLSAPSGSAVSLSISPDLQQFFREQSVKLTCEDQVDSDVLVVKRNRGGPSESCGAEFGRLSALSCFLPAHQTFSGSYWCEARTGDRSDPVSISVSDGGLILLIPALPVTTGSDVTLSCREKNKGIVSAYFFFNGSHLGSEPKPELLLHKVQPSDGGSYWCSTDEFGSSPQGLLRVRDPPATTSCTTTETFRSPPEVQNTSLSPPFTSTPVIVAVGSLVPLLLVVLVVTLGPWRKQQGRRQLFLPGEATSTHVIFRPSANKIPPRRSHGCPVQSEKTLCRYTCGPAEAF</sequence>
<keyword evidence="7" id="KW-1185">Reference proteome</keyword>
<evidence type="ECO:0000313" key="6">
    <source>
        <dbReference type="EMBL" id="MEQ2233202.1"/>
    </source>
</evidence>
<organism evidence="6 7">
    <name type="scientific">Ilyodon furcidens</name>
    <name type="common">goldbreast splitfin</name>
    <dbReference type="NCBI Taxonomy" id="33524"/>
    <lineage>
        <taxon>Eukaryota</taxon>
        <taxon>Metazoa</taxon>
        <taxon>Chordata</taxon>
        <taxon>Craniata</taxon>
        <taxon>Vertebrata</taxon>
        <taxon>Euteleostomi</taxon>
        <taxon>Actinopterygii</taxon>
        <taxon>Neopterygii</taxon>
        <taxon>Teleostei</taxon>
        <taxon>Neoteleostei</taxon>
        <taxon>Acanthomorphata</taxon>
        <taxon>Ovalentaria</taxon>
        <taxon>Atherinomorphae</taxon>
        <taxon>Cyprinodontiformes</taxon>
        <taxon>Goodeidae</taxon>
        <taxon>Ilyodon</taxon>
    </lineage>
</organism>
<evidence type="ECO:0000256" key="1">
    <source>
        <dbReference type="ARBA" id="ARBA00022729"/>
    </source>
</evidence>
<dbReference type="Gene3D" id="2.60.40.10">
    <property type="entry name" value="Immunoglobulins"/>
    <property type="match status" value="2"/>
</dbReference>
<dbReference type="SUPFAM" id="SSF48726">
    <property type="entry name" value="Immunoglobulin"/>
    <property type="match status" value="2"/>
</dbReference>
<feature type="domain" description="Immunoglobulin" evidence="5">
    <location>
        <begin position="32"/>
        <end position="111"/>
    </location>
</feature>
<gene>
    <name evidence="6" type="ORF">ILYODFUR_019590</name>
</gene>
<evidence type="ECO:0000256" key="3">
    <source>
        <dbReference type="SAM" id="MobiDB-lite"/>
    </source>
</evidence>
<keyword evidence="4" id="KW-1133">Transmembrane helix</keyword>
<proteinExistence type="predicted"/>
<dbReference type="InterPro" id="IPR013783">
    <property type="entry name" value="Ig-like_fold"/>
</dbReference>
<evidence type="ECO:0000313" key="7">
    <source>
        <dbReference type="Proteomes" id="UP001482620"/>
    </source>
</evidence>
<feature type="domain" description="Immunoglobulin" evidence="5">
    <location>
        <begin position="119"/>
        <end position="192"/>
    </location>
</feature>
<dbReference type="EMBL" id="JAHRIQ010036725">
    <property type="protein sequence ID" value="MEQ2233202.1"/>
    <property type="molecule type" value="Genomic_DNA"/>
</dbReference>
<dbReference type="InterPro" id="IPR050488">
    <property type="entry name" value="Ig_Fc_receptor"/>
</dbReference>
<comment type="caution">
    <text evidence="6">The sequence shown here is derived from an EMBL/GenBank/DDBJ whole genome shotgun (WGS) entry which is preliminary data.</text>
</comment>
<dbReference type="InterPro" id="IPR003599">
    <property type="entry name" value="Ig_sub"/>
</dbReference>
<dbReference type="InterPro" id="IPR036179">
    <property type="entry name" value="Ig-like_dom_sf"/>
</dbReference>
<keyword evidence="4" id="KW-0812">Transmembrane</keyword>
<keyword evidence="2" id="KW-1015">Disulfide bond</keyword>
<keyword evidence="1" id="KW-0732">Signal</keyword>
<evidence type="ECO:0000256" key="2">
    <source>
        <dbReference type="ARBA" id="ARBA00023157"/>
    </source>
</evidence>
<accession>A0ABV0TLU8</accession>
<dbReference type="Proteomes" id="UP001482620">
    <property type="component" value="Unassembled WGS sequence"/>
</dbReference>
<dbReference type="PANTHER" id="PTHR11481">
    <property type="entry name" value="IMMUNOGLOBULIN FC RECEPTOR"/>
    <property type="match status" value="1"/>
</dbReference>
<protein>
    <recommendedName>
        <fullName evidence="5">Immunoglobulin domain-containing protein</fullName>
    </recommendedName>
</protein>
<feature type="transmembrane region" description="Helical" evidence="4">
    <location>
        <begin position="226"/>
        <end position="248"/>
    </location>
</feature>
<dbReference type="SMART" id="SM00409">
    <property type="entry name" value="IG"/>
    <property type="match status" value="2"/>
</dbReference>
<evidence type="ECO:0000259" key="5">
    <source>
        <dbReference type="SMART" id="SM00409"/>
    </source>
</evidence>
<keyword evidence="4" id="KW-0472">Membrane</keyword>
<dbReference type="PANTHER" id="PTHR11481:SF64">
    <property type="entry name" value="FC RECEPTOR-LIKE PROTEIN 4"/>
    <property type="match status" value="1"/>
</dbReference>